<proteinExistence type="predicted"/>
<dbReference type="AlphaFoldDB" id="A0A8J3YPN3"/>
<keyword evidence="2" id="KW-1185">Reference proteome</keyword>
<name>A0A8J3YPN3_9ACTN</name>
<gene>
    <name evidence="1" type="ORF">Val02_62650</name>
</gene>
<dbReference type="EMBL" id="BOPF01000026">
    <property type="protein sequence ID" value="GIJ49379.1"/>
    <property type="molecule type" value="Genomic_DNA"/>
</dbReference>
<evidence type="ECO:0000313" key="2">
    <source>
        <dbReference type="Proteomes" id="UP000619260"/>
    </source>
</evidence>
<accession>A0A8J3YPN3</accession>
<sequence length="118" mass="13153">MHRLCVFELDLNCGHCVTVSLDGWYPVTVSCCDRLGGTWLSRTFYPIASGVDYVRCLSERYENRPDGTPQDPLVLLHRRDRTDSPRIPQQPWQIGTAGRFPAWIGAASGSLTTPSKAS</sequence>
<dbReference type="Proteomes" id="UP000619260">
    <property type="component" value="Unassembled WGS sequence"/>
</dbReference>
<reference evidence="1" key="1">
    <citation type="submission" date="2021-01" db="EMBL/GenBank/DDBJ databases">
        <title>Whole genome shotgun sequence of Virgisporangium aliadipatigenens NBRC 105644.</title>
        <authorList>
            <person name="Komaki H."/>
            <person name="Tamura T."/>
        </authorList>
    </citation>
    <scope>NUCLEOTIDE SEQUENCE</scope>
    <source>
        <strain evidence="1">NBRC 105644</strain>
    </source>
</reference>
<comment type="caution">
    <text evidence="1">The sequence shown here is derived from an EMBL/GenBank/DDBJ whole genome shotgun (WGS) entry which is preliminary data.</text>
</comment>
<protein>
    <submittedName>
        <fullName evidence="1">Uncharacterized protein</fullName>
    </submittedName>
</protein>
<evidence type="ECO:0000313" key="1">
    <source>
        <dbReference type="EMBL" id="GIJ49379.1"/>
    </source>
</evidence>
<organism evidence="1 2">
    <name type="scientific">Virgisporangium aliadipatigenens</name>
    <dbReference type="NCBI Taxonomy" id="741659"/>
    <lineage>
        <taxon>Bacteria</taxon>
        <taxon>Bacillati</taxon>
        <taxon>Actinomycetota</taxon>
        <taxon>Actinomycetes</taxon>
        <taxon>Micromonosporales</taxon>
        <taxon>Micromonosporaceae</taxon>
        <taxon>Virgisporangium</taxon>
    </lineage>
</organism>